<keyword evidence="11" id="KW-1185">Reference proteome</keyword>
<dbReference type="InterPro" id="IPR001690">
    <property type="entry name" value="Autoind_synthase"/>
</dbReference>
<evidence type="ECO:0000256" key="3">
    <source>
        <dbReference type="ARBA" id="ARBA00022654"/>
    </source>
</evidence>
<keyword evidence="10" id="KW-0012">Acyltransferase</keyword>
<protein>
    <recommendedName>
        <fullName evidence="2 9">Acyl-homoserine-lactone synthase</fullName>
        <ecNumber evidence="1 9">2.3.1.184</ecNumber>
    </recommendedName>
    <alternativeName>
        <fullName evidence="9">Autoinducer synthesis protein</fullName>
    </alternativeName>
</protein>
<evidence type="ECO:0000256" key="1">
    <source>
        <dbReference type="ARBA" id="ARBA00012340"/>
    </source>
</evidence>
<dbReference type="Proteomes" id="UP000663814">
    <property type="component" value="Unassembled WGS sequence"/>
</dbReference>
<dbReference type="PROSITE" id="PS51187">
    <property type="entry name" value="AUTOINDUCER_SYNTH_2"/>
    <property type="match status" value="1"/>
</dbReference>
<dbReference type="GO" id="GO:0016746">
    <property type="term" value="F:acyltransferase activity"/>
    <property type="evidence" value="ECO:0007669"/>
    <property type="project" value="UniProtKB-KW"/>
</dbReference>
<organism evidence="10 11">
    <name type="scientific">Rheinheimera maricola</name>
    <dbReference type="NCBI Taxonomy" id="2793282"/>
    <lineage>
        <taxon>Bacteria</taxon>
        <taxon>Pseudomonadati</taxon>
        <taxon>Pseudomonadota</taxon>
        <taxon>Gammaproteobacteria</taxon>
        <taxon>Chromatiales</taxon>
        <taxon>Chromatiaceae</taxon>
        <taxon>Rheinheimera</taxon>
    </lineage>
</organism>
<dbReference type="EMBL" id="JAERPS020000006">
    <property type="protein sequence ID" value="MBZ9613165.1"/>
    <property type="molecule type" value="Genomic_DNA"/>
</dbReference>
<accession>A0ABS7XC78</accession>
<keyword evidence="6 8" id="KW-0071">Autoinducer synthesis</keyword>
<keyword evidence="5 9" id="KW-0949">S-adenosyl-L-methionine</keyword>
<dbReference type="EC" id="2.3.1.184" evidence="1 9"/>
<dbReference type="Pfam" id="PF00765">
    <property type="entry name" value="Autoind_synth"/>
    <property type="match status" value="1"/>
</dbReference>
<dbReference type="InterPro" id="IPR016181">
    <property type="entry name" value="Acyl_CoA_acyltransferase"/>
</dbReference>
<dbReference type="PROSITE" id="PS00949">
    <property type="entry name" value="AUTOINDUCER_SYNTH_1"/>
    <property type="match status" value="1"/>
</dbReference>
<reference evidence="10 11" key="1">
    <citation type="submission" date="2021-08" db="EMBL/GenBank/DDBJ databases">
        <title>Rheinheimera aquimaris sp. nov., isolated from seawater of the East Sea in Korea.</title>
        <authorList>
            <person name="Kim K.H."/>
            <person name="Wenting R."/>
            <person name="Kim K.R."/>
            <person name="Jeon C.O."/>
        </authorList>
    </citation>
    <scope>NUCLEOTIDE SEQUENCE [LARGE SCALE GENOMIC DNA]</scope>
    <source>
        <strain evidence="10 11">MA-13</strain>
    </source>
</reference>
<evidence type="ECO:0000313" key="11">
    <source>
        <dbReference type="Proteomes" id="UP000663814"/>
    </source>
</evidence>
<evidence type="ECO:0000256" key="5">
    <source>
        <dbReference type="ARBA" id="ARBA00022691"/>
    </source>
</evidence>
<dbReference type="SUPFAM" id="SSF55729">
    <property type="entry name" value="Acyl-CoA N-acyltransferases (Nat)"/>
    <property type="match status" value="1"/>
</dbReference>
<dbReference type="PANTHER" id="PTHR39322">
    <property type="entry name" value="ACYL-HOMOSERINE-LACTONE SYNTHASE"/>
    <property type="match status" value="1"/>
</dbReference>
<name>A0ABS7XC78_9GAMM</name>
<evidence type="ECO:0000313" key="10">
    <source>
        <dbReference type="EMBL" id="MBZ9613165.1"/>
    </source>
</evidence>
<evidence type="ECO:0000256" key="4">
    <source>
        <dbReference type="ARBA" id="ARBA00022679"/>
    </source>
</evidence>
<keyword evidence="4 9" id="KW-0808">Transferase</keyword>
<dbReference type="RefSeq" id="WP_205311866.1">
    <property type="nucleotide sequence ID" value="NZ_JAERPS020000006.1"/>
</dbReference>
<evidence type="ECO:0000256" key="2">
    <source>
        <dbReference type="ARBA" id="ARBA00018768"/>
    </source>
</evidence>
<dbReference type="PANTHER" id="PTHR39322:SF1">
    <property type="entry name" value="ISOVALERYL-HOMOSERINE LACTONE SYNTHASE"/>
    <property type="match status" value="1"/>
</dbReference>
<dbReference type="PRINTS" id="PR01549">
    <property type="entry name" value="AUTOINDCRSYN"/>
</dbReference>
<evidence type="ECO:0000256" key="6">
    <source>
        <dbReference type="ARBA" id="ARBA00022929"/>
    </source>
</evidence>
<evidence type="ECO:0000256" key="7">
    <source>
        <dbReference type="ARBA" id="ARBA00048576"/>
    </source>
</evidence>
<evidence type="ECO:0000256" key="8">
    <source>
        <dbReference type="PROSITE-ProRule" id="PRU00533"/>
    </source>
</evidence>
<evidence type="ECO:0000256" key="9">
    <source>
        <dbReference type="RuleBase" id="RU361135"/>
    </source>
</evidence>
<gene>
    <name evidence="10" type="ORF">I4W93_016365</name>
</gene>
<comment type="similarity">
    <text evidence="8 9">Belongs to the autoinducer synthase family.</text>
</comment>
<dbReference type="InterPro" id="IPR018311">
    <property type="entry name" value="Autoind_synth_CS"/>
</dbReference>
<dbReference type="Gene3D" id="3.40.630.30">
    <property type="match status" value="1"/>
</dbReference>
<proteinExistence type="inferred from homology"/>
<keyword evidence="3 8" id="KW-0673">Quorum sensing</keyword>
<comment type="caution">
    <text evidence="10">The sequence shown here is derived from an EMBL/GenBank/DDBJ whole genome shotgun (WGS) entry which is preliminary data.</text>
</comment>
<sequence>MKNVIFFQENAVNHNPQILDQVFQLRHDTFIKRLGWEITSNQGRERDQFDDLQPYHIAVNSTDDQQVLGCWRALPSQGDYMLKDIFPQLLQGEKAPVEENIWEISRFAVNKDKRNTDDGYFADTTIELIRSFYDFAKQHGITSYVTVTTVACERILRQLGVTMRRMGDGKALQIGVERSVALQIEVNENLCIVKH</sequence>
<comment type="catalytic activity">
    <reaction evidence="7 9">
        <text>a fatty acyl-[ACP] + S-adenosyl-L-methionine = an N-acyl-L-homoserine lactone + S-methyl-5'-thioadenosine + holo-[ACP] + H(+)</text>
        <dbReference type="Rhea" id="RHEA:10096"/>
        <dbReference type="Rhea" id="RHEA-COMP:9685"/>
        <dbReference type="Rhea" id="RHEA-COMP:14125"/>
        <dbReference type="ChEBI" id="CHEBI:15378"/>
        <dbReference type="ChEBI" id="CHEBI:17509"/>
        <dbReference type="ChEBI" id="CHEBI:55474"/>
        <dbReference type="ChEBI" id="CHEBI:59789"/>
        <dbReference type="ChEBI" id="CHEBI:64479"/>
        <dbReference type="ChEBI" id="CHEBI:138651"/>
        <dbReference type="EC" id="2.3.1.184"/>
    </reaction>
</comment>